<evidence type="ECO:0000256" key="7">
    <source>
        <dbReference type="RuleBase" id="RU363032"/>
    </source>
</evidence>
<dbReference type="CDD" id="cd06261">
    <property type="entry name" value="TM_PBP2"/>
    <property type="match status" value="1"/>
</dbReference>
<dbReference type="InterPro" id="IPR000515">
    <property type="entry name" value="MetI-like"/>
</dbReference>
<dbReference type="Pfam" id="PF12911">
    <property type="entry name" value="OppC_N"/>
    <property type="match status" value="1"/>
</dbReference>
<dbReference type="InterPro" id="IPR050366">
    <property type="entry name" value="BP-dependent_transpt_permease"/>
</dbReference>
<accession>A0ABZ1I247</accession>
<evidence type="ECO:0000259" key="8">
    <source>
        <dbReference type="PROSITE" id="PS50928"/>
    </source>
</evidence>
<protein>
    <submittedName>
        <fullName evidence="9">ABC transporter permease</fullName>
    </submittedName>
</protein>
<keyword evidence="3" id="KW-1003">Cell membrane</keyword>
<evidence type="ECO:0000256" key="5">
    <source>
        <dbReference type="ARBA" id="ARBA00022989"/>
    </source>
</evidence>
<feature type="transmembrane region" description="Helical" evidence="7">
    <location>
        <begin position="228"/>
        <end position="251"/>
    </location>
</feature>
<proteinExistence type="inferred from homology"/>
<keyword evidence="6 7" id="KW-0472">Membrane</keyword>
<dbReference type="Proteomes" id="UP001330812">
    <property type="component" value="Chromosome"/>
</dbReference>
<dbReference type="EMBL" id="CP142149">
    <property type="protein sequence ID" value="WSE27872.1"/>
    <property type="molecule type" value="Genomic_DNA"/>
</dbReference>
<dbReference type="PROSITE" id="PS50928">
    <property type="entry name" value="ABC_TM1"/>
    <property type="match status" value="1"/>
</dbReference>
<feature type="domain" description="ABC transmembrane type-1" evidence="8">
    <location>
        <begin position="106"/>
        <end position="298"/>
    </location>
</feature>
<evidence type="ECO:0000313" key="9">
    <source>
        <dbReference type="EMBL" id="WSE27872.1"/>
    </source>
</evidence>
<evidence type="ECO:0000256" key="3">
    <source>
        <dbReference type="ARBA" id="ARBA00022475"/>
    </source>
</evidence>
<dbReference type="PANTHER" id="PTHR43386">
    <property type="entry name" value="OLIGOPEPTIDE TRANSPORT SYSTEM PERMEASE PROTEIN APPC"/>
    <property type="match status" value="1"/>
</dbReference>
<evidence type="ECO:0000256" key="2">
    <source>
        <dbReference type="ARBA" id="ARBA00022448"/>
    </source>
</evidence>
<gene>
    <name evidence="9" type="ORF">VSH64_34200</name>
</gene>
<feature type="transmembrane region" description="Helical" evidence="7">
    <location>
        <begin position="38"/>
        <end position="60"/>
    </location>
</feature>
<dbReference type="InterPro" id="IPR025966">
    <property type="entry name" value="OppC_N"/>
</dbReference>
<keyword evidence="5 7" id="KW-1133">Transmembrane helix</keyword>
<organism evidence="9 10">
    <name type="scientific">Amycolatopsis rhabdoformis</name>
    <dbReference type="NCBI Taxonomy" id="1448059"/>
    <lineage>
        <taxon>Bacteria</taxon>
        <taxon>Bacillati</taxon>
        <taxon>Actinomycetota</taxon>
        <taxon>Actinomycetes</taxon>
        <taxon>Pseudonocardiales</taxon>
        <taxon>Pseudonocardiaceae</taxon>
        <taxon>Amycolatopsis</taxon>
    </lineage>
</organism>
<name>A0ABZ1I247_9PSEU</name>
<dbReference type="Pfam" id="PF00528">
    <property type="entry name" value="BPD_transp_1"/>
    <property type="match status" value="1"/>
</dbReference>
<feature type="transmembrane region" description="Helical" evidence="7">
    <location>
        <begin position="145"/>
        <end position="165"/>
    </location>
</feature>
<dbReference type="Gene3D" id="1.10.3720.10">
    <property type="entry name" value="MetI-like"/>
    <property type="match status" value="1"/>
</dbReference>
<evidence type="ECO:0000256" key="6">
    <source>
        <dbReference type="ARBA" id="ARBA00023136"/>
    </source>
</evidence>
<keyword evidence="10" id="KW-1185">Reference proteome</keyword>
<keyword evidence="2 7" id="KW-0813">Transport</keyword>
<feature type="transmembrane region" description="Helical" evidence="7">
    <location>
        <begin position="110"/>
        <end position="138"/>
    </location>
</feature>
<evidence type="ECO:0000256" key="1">
    <source>
        <dbReference type="ARBA" id="ARBA00004651"/>
    </source>
</evidence>
<dbReference type="PANTHER" id="PTHR43386:SF1">
    <property type="entry name" value="D,D-DIPEPTIDE TRANSPORT SYSTEM PERMEASE PROTEIN DDPC-RELATED"/>
    <property type="match status" value="1"/>
</dbReference>
<dbReference type="SUPFAM" id="SSF161098">
    <property type="entry name" value="MetI-like"/>
    <property type="match status" value="1"/>
</dbReference>
<evidence type="ECO:0000256" key="4">
    <source>
        <dbReference type="ARBA" id="ARBA00022692"/>
    </source>
</evidence>
<comment type="subcellular location">
    <subcellularLocation>
        <location evidence="1 7">Cell membrane</location>
        <topology evidence="1 7">Multi-pass membrane protein</topology>
    </subcellularLocation>
</comment>
<comment type="similarity">
    <text evidence="7">Belongs to the binding-protein-dependent transport system permease family.</text>
</comment>
<feature type="transmembrane region" description="Helical" evidence="7">
    <location>
        <begin position="171"/>
        <end position="189"/>
    </location>
</feature>
<sequence>MNTLLAKKKEPIDKLAKASASGRSLGAEAFRRMLRSPVAITGGVITLLFLLLAIFAPLIAPKDPQIRYLQSQVELGKGIIPGPSPGFPLGVDDFGRDFLSRLLVGAQQTLLVGVLATVIGVLIGVIIGGLAGAFGGWVDTVLMRLVDVLLSFPSLLLAISIAALFAKPSQWTVILAVSIIGVPIFARLLRGSMLAQREADHVLAATSLGVKRGTIVFRHMLPNSLGPVIVQATLTLATAILEAAALSFLGLGDPDPTRAEWGLMLGNASRQFLDIRPELAYYPAIAIIVVALGFTLLGESLREALDPKNRR</sequence>
<dbReference type="RefSeq" id="WP_326566876.1">
    <property type="nucleotide sequence ID" value="NZ_CP142149.1"/>
</dbReference>
<evidence type="ECO:0000313" key="10">
    <source>
        <dbReference type="Proteomes" id="UP001330812"/>
    </source>
</evidence>
<reference evidence="9 10" key="1">
    <citation type="journal article" date="2015" name="Int. J. Syst. Evol. Microbiol.">
        <title>Amycolatopsis rhabdoformis sp. nov., an actinomycete isolated from a tropical forest soil.</title>
        <authorList>
            <person name="Souza W.R."/>
            <person name="Silva R.E."/>
            <person name="Goodfellow M."/>
            <person name="Busarakam K."/>
            <person name="Figueiro F.S."/>
            <person name="Ferreira D."/>
            <person name="Rodrigues-Filho E."/>
            <person name="Moraes L.A.B."/>
            <person name="Zucchi T.D."/>
        </authorList>
    </citation>
    <scope>NUCLEOTIDE SEQUENCE [LARGE SCALE GENOMIC DNA]</scope>
    <source>
        <strain evidence="9 10">NCIMB 14900</strain>
    </source>
</reference>
<feature type="transmembrane region" description="Helical" evidence="7">
    <location>
        <begin position="279"/>
        <end position="301"/>
    </location>
</feature>
<keyword evidence="4 7" id="KW-0812">Transmembrane</keyword>
<dbReference type="InterPro" id="IPR035906">
    <property type="entry name" value="MetI-like_sf"/>
</dbReference>